<evidence type="ECO:0000313" key="2">
    <source>
        <dbReference type="Proteomes" id="UP001293254"/>
    </source>
</evidence>
<accession>A0AAE1Y795</accession>
<keyword evidence="2" id="KW-1185">Reference proteome</keyword>
<organism evidence="1 2">
    <name type="scientific">Sesamum alatum</name>
    <dbReference type="NCBI Taxonomy" id="300844"/>
    <lineage>
        <taxon>Eukaryota</taxon>
        <taxon>Viridiplantae</taxon>
        <taxon>Streptophyta</taxon>
        <taxon>Embryophyta</taxon>
        <taxon>Tracheophyta</taxon>
        <taxon>Spermatophyta</taxon>
        <taxon>Magnoliopsida</taxon>
        <taxon>eudicotyledons</taxon>
        <taxon>Gunneridae</taxon>
        <taxon>Pentapetalae</taxon>
        <taxon>asterids</taxon>
        <taxon>lamiids</taxon>
        <taxon>Lamiales</taxon>
        <taxon>Pedaliaceae</taxon>
        <taxon>Sesamum</taxon>
    </lineage>
</organism>
<sequence length="121" mass="13378">MESRYASTMVVISALHLQISPTFPPPPQTHFPLSQPKSPLPQQICIPFPFSSPSTEHSSTSPTNLFNLLPKPKTIPALKSVDIIGPSSGYEIEQNLNYATKVFSRFIFWIKLVNALPTGNI</sequence>
<evidence type="ECO:0000313" key="1">
    <source>
        <dbReference type="EMBL" id="KAK4425006.1"/>
    </source>
</evidence>
<dbReference type="EMBL" id="JACGWO010000006">
    <property type="protein sequence ID" value="KAK4425006.1"/>
    <property type="molecule type" value="Genomic_DNA"/>
</dbReference>
<protein>
    <submittedName>
        <fullName evidence="1">Uncharacterized protein</fullName>
    </submittedName>
</protein>
<reference evidence="1" key="1">
    <citation type="submission" date="2020-06" db="EMBL/GenBank/DDBJ databases">
        <authorList>
            <person name="Li T."/>
            <person name="Hu X."/>
            <person name="Zhang T."/>
            <person name="Song X."/>
            <person name="Zhang H."/>
            <person name="Dai N."/>
            <person name="Sheng W."/>
            <person name="Hou X."/>
            <person name="Wei L."/>
        </authorList>
    </citation>
    <scope>NUCLEOTIDE SEQUENCE</scope>
    <source>
        <strain evidence="1">3651</strain>
        <tissue evidence="1">Leaf</tissue>
    </source>
</reference>
<comment type="caution">
    <text evidence="1">The sequence shown here is derived from an EMBL/GenBank/DDBJ whole genome shotgun (WGS) entry which is preliminary data.</text>
</comment>
<dbReference type="AlphaFoldDB" id="A0AAE1Y795"/>
<proteinExistence type="predicted"/>
<reference evidence="1" key="2">
    <citation type="journal article" date="2024" name="Plant">
        <title>Genomic evolution and insights into agronomic trait innovations of Sesamum species.</title>
        <authorList>
            <person name="Miao H."/>
            <person name="Wang L."/>
            <person name="Qu L."/>
            <person name="Liu H."/>
            <person name="Sun Y."/>
            <person name="Le M."/>
            <person name="Wang Q."/>
            <person name="Wei S."/>
            <person name="Zheng Y."/>
            <person name="Lin W."/>
            <person name="Duan Y."/>
            <person name="Cao H."/>
            <person name="Xiong S."/>
            <person name="Wang X."/>
            <person name="Wei L."/>
            <person name="Li C."/>
            <person name="Ma Q."/>
            <person name="Ju M."/>
            <person name="Zhao R."/>
            <person name="Li G."/>
            <person name="Mu C."/>
            <person name="Tian Q."/>
            <person name="Mei H."/>
            <person name="Zhang T."/>
            <person name="Gao T."/>
            <person name="Zhang H."/>
        </authorList>
    </citation>
    <scope>NUCLEOTIDE SEQUENCE</scope>
    <source>
        <strain evidence="1">3651</strain>
    </source>
</reference>
<gene>
    <name evidence="1" type="ORF">Salat_1694200</name>
</gene>
<name>A0AAE1Y795_9LAMI</name>
<dbReference type="Proteomes" id="UP001293254">
    <property type="component" value="Unassembled WGS sequence"/>
</dbReference>